<dbReference type="GO" id="GO:0004177">
    <property type="term" value="F:aminopeptidase activity"/>
    <property type="evidence" value="ECO:0007669"/>
    <property type="project" value="UniProtKB-KW"/>
</dbReference>
<evidence type="ECO:0000256" key="1">
    <source>
        <dbReference type="SAM" id="MobiDB-lite"/>
    </source>
</evidence>
<keyword evidence="4" id="KW-1185">Reference proteome</keyword>
<keyword evidence="2" id="KW-1133">Transmembrane helix</keyword>
<sequence>MRLPFGLLVASVVAGLLSAAAALLARPAAALQFGLAMLLALLGYVLLGRGARRVRWAIAAGVGLLAVVAAMRLHWYQEQVVEVGWLTYGPAAAEPSSLGPWRDSVDRQRLAALGSALGAACLAAGVLALPSRDRRRGVATTLFALLLLAWFGLGATPEFVDYPLPDLLGTVWPALLAALVTLGALALSGWRADRRWLLPVGLFLLSLAAADAYSVLAGVWSGWWEMANPDRNAFLELGMAVSTSTKDPLQLSSAVETTIPLAGAALAAAGALRSSRETTDRMGFPLMDDEGRDTVDGDDDNTSSA</sequence>
<feature type="transmembrane region" description="Helical" evidence="2">
    <location>
        <begin position="137"/>
        <end position="155"/>
    </location>
</feature>
<feature type="transmembrane region" description="Helical" evidence="2">
    <location>
        <begin position="29"/>
        <end position="47"/>
    </location>
</feature>
<keyword evidence="3" id="KW-0378">Hydrolase</keyword>
<organism evidence="3 4">
    <name type="scientific">Micromonospora tarensis</name>
    <dbReference type="NCBI Taxonomy" id="2806100"/>
    <lineage>
        <taxon>Bacteria</taxon>
        <taxon>Bacillati</taxon>
        <taxon>Actinomycetota</taxon>
        <taxon>Actinomycetes</taxon>
        <taxon>Micromonosporales</taxon>
        <taxon>Micromonosporaceae</taxon>
        <taxon>Micromonospora</taxon>
    </lineage>
</organism>
<feature type="transmembrane region" description="Helical" evidence="2">
    <location>
        <begin position="167"/>
        <end position="190"/>
    </location>
</feature>
<keyword evidence="2" id="KW-0812">Transmembrane</keyword>
<name>A0ABS1YCI9_9ACTN</name>
<evidence type="ECO:0000313" key="3">
    <source>
        <dbReference type="EMBL" id="MBM0275067.1"/>
    </source>
</evidence>
<accession>A0ABS1YCI9</accession>
<keyword evidence="3" id="KW-0645">Protease</keyword>
<feature type="transmembrane region" description="Helical" evidence="2">
    <location>
        <begin position="110"/>
        <end position="130"/>
    </location>
</feature>
<evidence type="ECO:0000256" key="2">
    <source>
        <dbReference type="SAM" id="Phobius"/>
    </source>
</evidence>
<comment type="caution">
    <text evidence="3">The sequence shown here is derived from an EMBL/GenBank/DDBJ whole genome shotgun (WGS) entry which is preliminary data.</text>
</comment>
<feature type="region of interest" description="Disordered" evidence="1">
    <location>
        <begin position="278"/>
        <end position="305"/>
    </location>
</feature>
<reference evidence="3 4" key="1">
    <citation type="submission" date="2021-01" db="EMBL/GenBank/DDBJ databases">
        <title>Draft genome sequence of Micromonospora sp. strain STR1s_6.</title>
        <authorList>
            <person name="Karlyshev A."/>
            <person name="Jawad R."/>
        </authorList>
    </citation>
    <scope>NUCLEOTIDE SEQUENCE [LARGE SCALE GENOMIC DNA]</scope>
    <source>
        <strain evidence="3 4">STR1S-6</strain>
    </source>
</reference>
<gene>
    <name evidence="3" type="ORF">JM949_06160</name>
</gene>
<dbReference type="Proteomes" id="UP000622245">
    <property type="component" value="Unassembled WGS sequence"/>
</dbReference>
<feature type="transmembrane region" description="Helical" evidence="2">
    <location>
        <begin position="54"/>
        <end position="75"/>
    </location>
</feature>
<feature type="compositionally biased region" description="Acidic residues" evidence="1">
    <location>
        <begin position="287"/>
        <end position="305"/>
    </location>
</feature>
<feature type="transmembrane region" description="Helical" evidence="2">
    <location>
        <begin position="202"/>
        <end position="223"/>
    </location>
</feature>
<evidence type="ECO:0000313" key="4">
    <source>
        <dbReference type="Proteomes" id="UP000622245"/>
    </source>
</evidence>
<keyword evidence="2" id="KW-0472">Membrane</keyword>
<dbReference type="EMBL" id="JAEVHL010000017">
    <property type="protein sequence ID" value="MBM0275067.1"/>
    <property type="molecule type" value="Genomic_DNA"/>
</dbReference>
<proteinExistence type="predicted"/>
<protein>
    <submittedName>
        <fullName evidence="3">Aminopeptidase</fullName>
    </submittedName>
</protein>
<dbReference type="RefSeq" id="WP_203147473.1">
    <property type="nucleotide sequence ID" value="NZ_JAEVHL010000017.1"/>
</dbReference>
<keyword evidence="3" id="KW-0031">Aminopeptidase</keyword>